<evidence type="ECO:0000256" key="2">
    <source>
        <dbReference type="ARBA" id="ARBA00019841"/>
    </source>
</evidence>
<dbReference type="KEGG" id="phm:PSMK_31510"/>
<feature type="domain" description="RecJ OB" evidence="8">
    <location>
        <begin position="501"/>
        <end position="607"/>
    </location>
</feature>
<dbReference type="GO" id="GO:0006310">
    <property type="term" value="P:DNA recombination"/>
    <property type="evidence" value="ECO:0007669"/>
    <property type="project" value="InterPro"/>
</dbReference>
<dbReference type="PANTHER" id="PTHR30255">
    <property type="entry name" value="SINGLE-STRANDED-DNA-SPECIFIC EXONUCLEASE RECJ"/>
    <property type="match status" value="1"/>
</dbReference>
<dbReference type="PANTHER" id="PTHR30255:SF2">
    <property type="entry name" value="SINGLE-STRANDED-DNA-SPECIFIC EXONUCLEASE RECJ"/>
    <property type="match status" value="1"/>
</dbReference>
<dbReference type="NCBIfam" id="TIGR00644">
    <property type="entry name" value="recJ"/>
    <property type="match status" value="1"/>
</dbReference>
<evidence type="ECO:0000259" key="8">
    <source>
        <dbReference type="Pfam" id="PF17768"/>
    </source>
</evidence>
<evidence type="ECO:0000259" key="7">
    <source>
        <dbReference type="Pfam" id="PF02272"/>
    </source>
</evidence>
<dbReference type="SUPFAM" id="SSF64182">
    <property type="entry name" value="DHH phosphoesterases"/>
    <property type="match status" value="1"/>
</dbReference>
<dbReference type="OrthoDB" id="9809852at2"/>
<dbReference type="HOGENOM" id="CLU_009736_5_2_0"/>
<evidence type="ECO:0000256" key="5">
    <source>
        <dbReference type="ARBA" id="ARBA00022839"/>
    </source>
</evidence>
<evidence type="ECO:0000259" key="6">
    <source>
        <dbReference type="Pfam" id="PF01368"/>
    </source>
</evidence>
<name>I0IJ72_PHYMF</name>
<dbReference type="Pfam" id="PF02272">
    <property type="entry name" value="DHHA1"/>
    <property type="match status" value="1"/>
</dbReference>
<dbReference type="InterPro" id="IPR041122">
    <property type="entry name" value="RecJ_OB"/>
</dbReference>
<dbReference type="InterPro" id="IPR051673">
    <property type="entry name" value="SSDNA_exonuclease_RecJ"/>
</dbReference>
<dbReference type="InterPro" id="IPR004610">
    <property type="entry name" value="RecJ"/>
</dbReference>
<keyword evidence="3" id="KW-0540">Nuclease</keyword>
<dbReference type="GO" id="GO:0006281">
    <property type="term" value="P:DNA repair"/>
    <property type="evidence" value="ECO:0007669"/>
    <property type="project" value="InterPro"/>
</dbReference>
<evidence type="ECO:0000256" key="4">
    <source>
        <dbReference type="ARBA" id="ARBA00022801"/>
    </source>
</evidence>
<sequence length="620" mass="65121">MTVARMQTLSRWIERGGENPTLTADPARLRAIASALRVSPLVARLLVQRGHADPDAAAAFLDPRLSELPEPDALPGVPAAAARLAAAVAAGRPVIVYGDYDVDGITAASILWHVLTDLGRRVGPAGGPRVGTYVPHRVEEGYGLHAEALERIARYATHPALDPGDGTPPLVVTVDCGITAVGAAARAAELGLDLIVTDHHRPPEGSPPDALLVHPELGGTPAEGFDPPPCGAGVAFFLAWATARVAMGTPRLPPPLKDKLVDLLSLAAMGTVADLVPLCGVNRRIVANGLKRLKATRLPGLAALIRAAKLDGEEVSATHVGFVIGPRINACGRMGHAAEAVELLTTATGRRAEDLAHTLTAENDCRRQVEREVLAEATEAVEAGGHATEDRRVIVLAGADWHPGVVGIVASRLVERYFRPVVLLAGTPEGQLRGSARSVGGVDLHACLSACAGHLLAFGGHRMAAGMTLQPAALDAFRAALNDAVAAVLPAERLCREVRHDGDAGEDDLAAEAIDALTRMAPFGMGNPRPKVRLRGLEIERPPCRMGGRGAHACFQLRLGNRSLRAVAFGRGDDAELHAVGDRLDAIAELKLNTWNGRTRPELHLVDFRPASPGGPAVRR</sequence>
<dbReference type="InterPro" id="IPR038763">
    <property type="entry name" value="DHH_sf"/>
</dbReference>
<dbReference type="eggNOG" id="COG0608">
    <property type="taxonomic scope" value="Bacteria"/>
</dbReference>
<evidence type="ECO:0000313" key="10">
    <source>
        <dbReference type="Proteomes" id="UP000007881"/>
    </source>
</evidence>
<comment type="similarity">
    <text evidence="1">Belongs to the RecJ family.</text>
</comment>
<evidence type="ECO:0000313" key="9">
    <source>
        <dbReference type="EMBL" id="BAM05310.1"/>
    </source>
</evidence>
<keyword evidence="4" id="KW-0378">Hydrolase</keyword>
<dbReference type="InterPro" id="IPR003156">
    <property type="entry name" value="DHHA1_dom"/>
</dbReference>
<keyword evidence="10" id="KW-1185">Reference proteome</keyword>
<dbReference type="Pfam" id="PF17768">
    <property type="entry name" value="RecJ_OB"/>
    <property type="match status" value="1"/>
</dbReference>
<organism evidence="9 10">
    <name type="scientific">Phycisphaera mikurensis (strain NBRC 102666 / KCTC 22515 / FYK2301M01)</name>
    <dbReference type="NCBI Taxonomy" id="1142394"/>
    <lineage>
        <taxon>Bacteria</taxon>
        <taxon>Pseudomonadati</taxon>
        <taxon>Planctomycetota</taxon>
        <taxon>Phycisphaerae</taxon>
        <taxon>Phycisphaerales</taxon>
        <taxon>Phycisphaeraceae</taxon>
        <taxon>Phycisphaera</taxon>
    </lineage>
</organism>
<dbReference type="AlphaFoldDB" id="I0IJ72"/>
<dbReference type="GO" id="GO:0003676">
    <property type="term" value="F:nucleic acid binding"/>
    <property type="evidence" value="ECO:0007669"/>
    <property type="project" value="InterPro"/>
</dbReference>
<dbReference type="Proteomes" id="UP000007881">
    <property type="component" value="Chromosome"/>
</dbReference>
<dbReference type="PATRIC" id="fig|1142394.8.peg.3261"/>
<dbReference type="Pfam" id="PF01368">
    <property type="entry name" value="DHH"/>
    <property type="match status" value="1"/>
</dbReference>
<evidence type="ECO:0000256" key="3">
    <source>
        <dbReference type="ARBA" id="ARBA00022722"/>
    </source>
</evidence>
<dbReference type="RefSeq" id="WP_014438514.1">
    <property type="nucleotide sequence ID" value="NC_017080.1"/>
</dbReference>
<evidence type="ECO:0000256" key="1">
    <source>
        <dbReference type="ARBA" id="ARBA00005915"/>
    </source>
</evidence>
<dbReference type="Gene3D" id="3.90.1640.30">
    <property type="match status" value="1"/>
</dbReference>
<dbReference type="InterPro" id="IPR001667">
    <property type="entry name" value="DDH_dom"/>
</dbReference>
<feature type="domain" description="DDH" evidence="6">
    <location>
        <begin position="94"/>
        <end position="265"/>
    </location>
</feature>
<dbReference type="GO" id="GO:0008409">
    <property type="term" value="F:5'-3' exonuclease activity"/>
    <property type="evidence" value="ECO:0007669"/>
    <property type="project" value="InterPro"/>
</dbReference>
<dbReference type="Gene3D" id="3.10.310.30">
    <property type="match status" value="1"/>
</dbReference>
<protein>
    <recommendedName>
        <fullName evidence="2">Single-stranded-DNA-specific exonuclease RecJ</fullName>
    </recommendedName>
</protein>
<keyword evidence="5 9" id="KW-0269">Exonuclease</keyword>
<proteinExistence type="inferred from homology"/>
<accession>I0IJ72</accession>
<gene>
    <name evidence="9" type="primary">recJ</name>
    <name evidence="9" type="ordered locus">PSMK_31510</name>
</gene>
<dbReference type="EMBL" id="AP012338">
    <property type="protein sequence ID" value="BAM05310.1"/>
    <property type="molecule type" value="Genomic_DNA"/>
</dbReference>
<reference evidence="9 10" key="1">
    <citation type="submission" date="2012-02" db="EMBL/GenBank/DDBJ databases">
        <title>Complete genome sequence of Phycisphaera mikurensis NBRC 102666.</title>
        <authorList>
            <person name="Ankai A."/>
            <person name="Hosoyama A."/>
            <person name="Terui Y."/>
            <person name="Sekine M."/>
            <person name="Fukai R."/>
            <person name="Kato Y."/>
            <person name="Nakamura S."/>
            <person name="Yamada-Narita S."/>
            <person name="Kawakoshi A."/>
            <person name="Fukunaga Y."/>
            <person name="Yamazaki S."/>
            <person name="Fujita N."/>
        </authorList>
    </citation>
    <scope>NUCLEOTIDE SEQUENCE [LARGE SCALE GENOMIC DNA]</scope>
    <source>
        <strain evidence="10">NBRC 102666 / KCTC 22515 / FYK2301M01</strain>
    </source>
</reference>
<feature type="domain" description="DHHA1" evidence="7">
    <location>
        <begin position="392"/>
        <end position="486"/>
    </location>
</feature>
<dbReference type="STRING" id="1142394.PSMK_31510"/>